<protein>
    <submittedName>
        <fullName evidence="1">DUF397 domain-containing protein</fullName>
    </submittedName>
</protein>
<comment type="caution">
    <text evidence="1">The sequence shown here is derived from an EMBL/GenBank/DDBJ whole genome shotgun (WGS) entry which is preliminary data.</text>
</comment>
<keyword evidence="2" id="KW-1185">Reference proteome</keyword>
<evidence type="ECO:0000313" key="2">
    <source>
        <dbReference type="Proteomes" id="UP001183615"/>
    </source>
</evidence>
<evidence type="ECO:0000313" key="1">
    <source>
        <dbReference type="EMBL" id="MDT0446754.1"/>
    </source>
</evidence>
<proteinExistence type="predicted"/>
<sequence>MSNLYGVPLDAGALFTNYCGGNLGGEHETCVEITQIPGASIGYVLRDGKPEGVGRELRFFADELDDFVRGYARERGLTL</sequence>
<dbReference type="EMBL" id="JAVREV010000022">
    <property type="protein sequence ID" value="MDT0446754.1"/>
    <property type="molecule type" value="Genomic_DNA"/>
</dbReference>
<name>A0ABU2SCP9_9ACTN</name>
<reference evidence="2" key="1">
    <citation type="submission" date="2023-07" db="EMBL/GenBank/DDBJ databases">
        <title>30 novel species of actinomycetes from the DSMZ collection.</title>
        <authorList>
            <person name="Nouioui I."/>
        </authorList>
    </citation>
    <scope>NUCLEOTIDE SEQUENCE [LARGE SCALE GENOMIC DNA]</scope>
    <source>
        <strain evidence="2">DSM 41886</strain>
    </source>
</reference>
<organism evidence="1 2">
    <name type="scientific">Streptomyces johnsoniae</name>
    <dbReference type="NCBI Taxonomy" id="3075532"/>
    <lineage>
        <taxon>Bacteria</taxon>
        <taxon>Bacillati</taxon>
        <taxon>Actinomycetota</taxon>
        <taxon>Actinomycetes</taxon>
        <taxon>Kitasatosporales</taxon>
        <taxon>Streptomycetaceae</taxon>
        <taxon>Streptomyces</taxon>
    </lineage>
</organism>
<gene>
    <name evidence="1" type="ORF">RM779_29775</name>
</gene>
<accession>A0ABU2SCP9</accession>
<dbReference type="RefSeq" id="WP_311620899.1">
    <property type="nucleotide sequence ID" value="NZ_JAVREV010000022.1"/>
</dbReference>
<dbReference type="Proteomes" id="UP001183615">
    <property type="component" value="Unassembled WGS sequence"/>
</dbReference>